<dbReference type="EMBL" id="OZ034814">
    <property type="protein sequence ID" value="CAL1358960.1"/>
    <property type="molecule type" value="Genomic_DNA"/>
</dbReference>
<proteinExistence type="predicted"/>
<protein>
    <submittedName>
        <fullName evidence="1">Uncharacterized protein</fullName>
    </submittedName>
</protein>
<organism evidence="1 2">
    <name type="scientific">Linum trigynum</name>
    <dbReference type="NCBI Taxonomy" id="586398"/>
    <lineage>
        <taxon>Eukaryota</taxon>
        <taxon>Viridiplantae</taxon>
        <taxon>Streptophyta</taxon>
        <taxon>Embryophyta</taxon>
        <taxon>Tracheophyta</taxon>
        <taxon>Spermatophyta</taxon>
        <taxon>Magnoliopsida</taxon>
        <taxon>eudicotyledons</taxon>
        <taxon>Gunneridae</taxon>
        <taxon>Pentapetalae</taxon>
        <taxon>rosids</taxon>
        <taxon>fabids</taxon>
        <taxon>Malpighiales</taxon>
        <taxon>Linaceae</taxon>
        <taxon>Linum</taxon>
    </lineage>
</organism>
<name>A0AAV2CQX8_9ROSI</name>
<evidence type="ECO:0000313" key="2">
    <source>
        <dbReference type="Proteomes" id="UP001497516"/>
    </source>
</evidence>
<keyword evidence="2" id="KW-1185">Reference proteome</keyword>
<sequence length="90" mass="9758">MIQALQFGNRGRDFPRGFVVGEIEYHEAAEVADLGGDLAGVAVADEIQDAEVRERRDAVGDLAREALPVNDDERGELIELADGGEMVMVM</sequence>
<gene>
    <name evidence="1" type="ORF">LTRI10_LOCUS6481</name>
</gene>
<reference evidence="1 2" key="1">
    <citation type="submission" date="2024-04" db="EMBL/GenBank/DDBJ databases">
        <authorList>
            <person name="Fracassetti M."/>
        </authorList>
    </citation>
    <scope>NUCLEOTIDE SEQUENCE [LARGE SCALE GENOMIC DNA]</scope>
</reference>
<dbReference type="AlphaFoldDB" id="A0AAV2CQX8"/>
<evidence type="ECO:0000313" key="1">
    <source>
        <dbReference type="EMBL" id="CAL1358960.1"/>
    </source>
</evidence>
<dbReference type="Proteomes" id="UP001497516">
    <property type="component" value="Chromosome 10"/>
</dbReference>
<accession>A0AAV2CQX8</accession>